<dbReference type="GeneID" id="87820158"/>
<name>A0AAN6V426_9PEZI</name>
<dbReference type="PANTHER" id="PTHR21310">
    <property type="entry name" value="AMINOGLYCOSIDE PHOSPHOTRANSFERASE-RELATED-RELATED"/>
    <property type="match status" value="1"/>
</dbReference>
<sequence length="401" mass="44291">MSPSSYSPGDILALASALRNDRTWPSLCFGTDVRPFMGGGSLIYALRFPDEVAWAFHVFAQDDTSSTADSVASLAQSQATTFTVLHESGFQRSPKLIHHDVGHNNPIKAPYLVLSWIPGTALEWTDTSPSEPQCREKIMRQVVNIQLELAECTKVASVGSSTYECLCQTVDRKIMRVVDGKEPSITIIDCLEHRALLQHAVHRSLEFEPPIYAISHEDLAARNIIVDSDYNITGLIGWTSARILPLQLAFRLPRFLATEPDSPIEPVSQLPSDIDLSTFAVQYLHPSPSLIVDRHLVRMHLASLIAGHDHPERGSLAQVMRHVHSDPDVSWQYLIIEACFTEGLAAWLSNRNWLLGGTKGQMSRLGDVPREAIGKEAEKFLAANDGIDQAVREAVLRACGT</sequence>
<evidence type="ECO:0000313" key="3">
    <source>
        <dbReference type="Proteomes" id="UP001302676"/>
    </source>
</evidence>
<proteinExistence type="predicted"/>
<dbReference type="Pfam" id="PF01636">
    <property type="entry name" value="APH"/>
    <property type="match status" value="1"/>
</dbReference>
<gene>
    <name evidence="2" type="ORF">C8A04DRAFT_36498</name>
</gene>
<evidence type="ECO:0000259" key="1">
    <source>
        <dbReference type="Pfam" id="PF01636"/>
    </source>
</evidence>
<accession>A0AAN6V426</accession>
<protein>
    <recommendedName>
        <fullName evidence="1">Aminoglycoside phosphotransferase domain-containing protein</fullName>
    </recommendedName>
</protein>
<dbReference type="InterPro" id="IPR002575">
    <property type="entry name" value="Aminoglycoside_PTrfase"/>
</dbReference>
<dbReference type="AlphaFoldDB" id="A0AAN6V426"/>
<feature type="domain" description="Aminoglycoside phosphotransferase" evidence="1">
    <location>
        <begin position="75"/>
        <end position="243"/>
    </location>
</feature>
<dbReference type="PANTHER" id="PTHR21310:SF15">
    <property type="entry name" value="AMINOGLYCOSIDE PHOSPHOTRANSFERASE DOMAIN-CONTAINING PROTEIN"/>
    <property type="match status" value="1"/>
</dbReference>
<evidence type="ECO:0000313" key="2">
    <source>
        <dbReference type="EMBL" id="KAK4144498.1"/>
    </source>
</evidence>
<organism evidence="2 3">
    <name type="scientific">Dichotomopilus funicola</name>
    <dbReference type="NCBI Taxonomy" id="1934379"/>
    <lineage>
        <taxon>Eukaryota</taxon>
        <taxon>Fungi</taxon>
        <taxon>Dikarya</taxon>
        <taxon>Ascomycota</taxon>
        <taxon>Pezizomycotina</taxon>
        <taxon>Sordariomycetes</taxon>
        <taxon>Sordariomycetidae</taxon>
        <taxon>Sordariales</taxon>
        <taxon>Chaetomiaceae</taxon>
        <taxon>Dichotomopilus</taxon>
    </lineage>
</organism>
<dbReference type="Proteomes" id="UP001302676">
    <property type="component" value="Unassembled WGS sequence"/>
</dbReference>
<keyword evidence="3" id="KW-1185">Reference proteome</keyword>
<reference evidence="2" key="2">
    <citation type="submission" date="2023-05" db="EMBL/GenBank/DDBJ databases">
        <authorList>
            <consortium name="Lawrence Berkeley National Laboratory"/>
            <person name="Steindorff A."/>
            <person name="Hensen N."/>
            <person name="Bonometti L."/>
            <person name="Westerberg I."/>
            <person name="Brannstrom I.O."/>
            <person name="Guillou S."/>
            <person name="Cros-Aarteil S."/>
            <person name="Calhoun S."/>
            <person name="Haridas S."/>
            <person name="Kuo A."/>
            <person name="Mondo S."/>
            <person name="Pangilinan J."/>
            <person name="Riley R."/>
            <person name="Labutti K."/>
            <person name="Andreopoulos B."/>
            <person name="Lipzen A."/>
            <person name="Chen C."/>
            <person name="Yanf M."/>
            <person name="Daum C."/>
            <person name="Ng V."/>
            <person name="Clum A."/>
            <person name="Ohm R."/>
            <person name="Martin F."/>
            <person name="Silar P."/>
            <person name="Natvig D."/>
            <person name="Lalanne C."/>
            <person name="Gautier V."/>
            <person name="Ament-Velasquez S.L."/>
            <person name="Kruys A."/>
            <person name="Hutchinson M.I."/>
            <person name="Powell A.J."/>
            <person name="Barry K."/>
            <person name="Miller A.N."/>
            <person name="Grigoriev I.V."/>
            <person name="Debuchy R."/>
            <person name="Gladieux P."/>
            <person name="Thoren M.H."/>
            <person name="Johannesson H."/>
        </authorList>
    </citation>
    <scope>NUCLEOTIDE SEQUENCE</scope>
    <source>
        <strain evidence="2">CBS 141.50</strain>
    </source>
</reference>
<dbReference type="SUPFAM" id="SSF56112">
    <property type="entry name" value="Protein kinase-like (PK-like)"/>
    <property type="match status" value="1"/>
</dbReference>
<reference evidence="2" key="1">
    <citation type="journal article" date="2023" name="Mol. Phylogenet. Evol.">
        <title>Genome-scale phylogeny and comparative genomics of the fungal order Sordariales.</title>
        <authorList>
            <person name="Hensen N."/>
            <person name="Bonometti L."/>
            <person name="Westerberg I."/>
            <person name="Brannstrom I.O."/>
            <person name="Guillou S."/>
            <person name="Cros-Aarteil S."/>
            <person name="Calhoun S."/>
            <person name="Haridas S."/>
            <person name="Kuo A."/>
            <person name="Mondo S."/>
            <person name="Pangilinan J."/>
            <person name="Riley R."/>
            <person name="LaButti K."/>
            <person name="Andreopoulos B."/>
            <person name="Lipzen A."/>
            <person name="Chen C."/>
            <person name="Yan M."/>
            <person name="Daum C."/>
            <person name="Ng V."/>
            <person name="Clum A."/>
            <person name="Steindorff A."/>
            <person name="Ohm R.A."/>
            <person name="Martin F."/>
            <person name="Silar P."/>
            <person name="Natvig D.O."/>
            <person name="Lalanne C."/>
            <person name="Gautier V."/>
            <person name="Ament-Velasquez S.L."/>
            <person name="Kruys A."/>
            <person name="Hutchinson M.I."/>
            <person name="Powell A.J."/>
            <person name="Barry K."/>
            <person name="Miller A.N."/>
            <person name="Grigoriev I.V."/>
            <person name="Debuchy R."/>
            <person name="Gladieux P."/>
            <person name="Hiltunen Thoren M."/>
            <person name="Johannesson H."/>
        </authorList>
    </citation>
    <scope>NUCLEOTIDE SEQUENCE</scope>
    <source>
        <strain evidence="2">CBS 141.50</strain>
    </source>
</reference>
<dbReference type="RefSeq" id="XP_062637869.1">
    <property type="nucleotide sequence ID" value="XM_062783545.1"/>
</dbReference>
<dbReference type="InterPro" id="IPR051678">
    <property type="entry name" value="AGP_Transferase"/>
</dbReference>
<comment type="caution">
    <text evidence="2">The sequence shown here is derived from an EMBL/GenBank/DDBJ whole genome shotgun (WGS) entry which is preliminary data.</text>
</comment>
<dbReference type="EMBL" id="MU853576">
    <property type="protein sequence ID" value="KAK4144498.1"/>
    <property type="molecule type" value="Genomic_DNA"/>
</dbReference>
<dbReference type="InterPro" id="IPR011009">
    <property type="entry name" value="Kinase-like_dom_sf"/>
</dbReference>